<sequence>WFTGDKMGRTTWFDDDGVRKGEWTVEEDRMLVAYINEYGLGDWRTMPKRAGLQRCGKSCRLRWLNYLRPGIKRGKFTPQEEEDIIKFHSLLGNRWAAIAKQMPNRSDNDIKNHWNSCLKKRLVRSGIDPMTHKPVVTVAKATSSSTTSSPTPTPSSSSSSSFSSTSSARLLNKLAAGISSRKHELDRIKNVIMSEPRQAVEEDKMMIGKEDEEVTGCSMEIDENLISTTSSYEYLTCDFTPTYTPGFVAAFDDYSLVEPYDLYRSDFYHETSDDQLDLTTWFDDDGIKKGEWTAEEDQMLVAYIKEHGLGDWRTLPKRAGLQRCGKSCRLRWLNYLKPGIKRGKFTPQEEEDIIKFHSLLGNRWAAIAKQMPNRTDNDIKNHWNSCLKKRLVRSGIDPMTHKPTVNVAKATSSSTTSSPTPTPSSSSSTSSSFSSTGSARLLNKLAAGISSRKHELDRIKNVIMSKPRQAVEEDEMMIGSKEDEEVTGCSMEIDENLISMTSFDEFLTCDFTPTYTTGFVDAFGGYSLVEPYDLYQSDFYHETSDDQLDLFLL</sequence>
<feature type="region of interest" description="Disordered" evidence="5">
    <location>
        <begin position="397"/>
        <end position="436"/>
    </location>
</feature>
<feature type="compositionally biased region" description="Low complexity" evidence="5">
    <location>
        <begin position="142"/>
        <end position="164"/>
    </location>
</feature>
<keyword evidence="3" id="KW-0238">DNA-binding</keyword>
<proteinExistence type="predicted"/>
<feature type="domain" description="Myb-like" evidence="6">
    <location>
        <begin position="68"/>
        <end position="118"/>
    </location>
</feature>
<name>A0ABQ8CSP5_BRANA</name>
<dbReference type="PROSITE" id="PS51294">
    <property type="entry name" value="HTH_MYB"/>
    <property type="match status" value="4"/>
</dbReference>
<feature type="region of interest" description="Disordered" evidence="5">
    <location>
        <begin position="138"/>
        <end position="164"/>
    </location>
</feature>
<feature type="domain" description="Myb-like" evidence="6">
    <location>
        <begin position="15"/>
        <end position="67"/>
    </location>
</feature>
<evidence type="ECO:0008006" key="10">
    <source>
        <dbReference type="Google" id="ProtNLM"/>
    </source>
</evidence>
<comment type="subcellular location">
    <subcellularLocation>
        <location evidence="1">Nucleus</location>
    </subcellularLocation>
</comment>
<dbReference type="InterPro" id="IPR017930">
    <property type="entry name" value="Myb_dom"/>
</dbReference>
<feature type="compositionally biased region" description="Low complexity" evidence="5">
    <location>
        <begin position="411"/>
        <end position="436"/>
    </location>
</feature>
<dbReference type="InterPro" id="IPR001005">
    <property type="entry name" value="SANT/Myb"/>
</dbReference>
<feature type="domain" description="Myb-like" evidence="6">
    <location>
        <begin position="284"/>
        <end position="336"/>
    </location>
</feature>
<reference evidence="8 9" key="1">
    <citation type="submission" date="2021-05" db="EMBL/GenBank/DDBJ databases">
        <title>Genome Assembly of Synthetic Allotetraploid Brassica napus Reveals Homoeologous Exchanges between Subgenomes.</title>
        <authorList>
            <person name="Davis J.T."/>
        </authorList>
    </citation>
    <scope>NUCLEOTIDE SEQUENCE [LARGE SCALE GENOMIC DNA]</scope>
    <source>
        <strain evidence="9">cv. Da-Ae</strain>
        <tissue evidence="8">Seedling</tissue>
    </source>
</reference>
<evidence type="ECO:0000256" key="4">
    <source>
        <dbReference type="ARBA" id="ARBA00023242"/>
    </source>
</evidence>
<feature type="domain" description="Myb-like" evidence="6">
    <location>
        <begin position="337"/>
        <end position="387"/>
    </location>
</feature>
<dbReference type="CDD" id="cd00167">
    <property type="entry name" value="SANT"/>
    <property type="match status" value="4"/>
</dbReference>
<dbReference type="Gene3D" id="1.10.10.60">
    <property type="entry name" value="Homeodomain-like"/>
    <property type="match status" value="4"/>
</dbReference>
<feature type="domain" description="HTH myb-type" evidence="7">
    <location>
        <begin position="337"/>
        <end position="391"/>
    </location>
</feature>
<feature type="domain" description="HTH myb-type" evidence="7">
    <location>
        <begin position="15"/>
        <end position="67"/>
    </location>
</feature>
<keyword evidence="2" id="KW-0677">Repeat</keyword>
<feature type="domain" description="HTH myb-type" evidence="7">
    <location>
        <begin position="284"/>
        <end position="336"/>
    </location>
</feature>
<comment type="caution">
    <text evidence="8">The sequence shown here is derived from an EMBL/GenBank/DDBJ whole genome shotgun (WGS) entry which is preliminary data.</text>
</comment>
<dbReference type="EMBL" id="JAGKQM010000007">
    <property type="protein sequence ID" value="KAH0920120.1"/>
    <property type="molecule type" value="Genomic_DNA"/>
</dbReference>
<dbReference type="PROSITE" id="PS50090">
    <property type="entry name" value="MYB_LIKE"/>
    <property type="match status" value="4"/>
</dbReference>
<evidence type="ECO:0000256" key="5">
    <source>
        <dbReference type="SAM" id="MobiDB-lite"/>
    </source>
</evidence>
<dbReference type="PANTHER" id="PTHR47994">
    <property type="entry name" value="F14D16.11-RELATED"/>
    <property type="match status" value="1"/>
</dbReference>
<feature type="domain" description="HTH myb-type" evidence="7">
    <location>
        <begin position="68"/>
        <end position="122"/>
    </location>
</feature>
<accession>A0ABQ8CSP5</accession>
<evidence type="ECO:0000313" key="9">
    <source>
        <dbReference type="Proteomes" id="UP000824890"/>
    </source>
</evidence>
<dbReference type="Pfam" id="PF00249">
    <property type="entry name" value="Myb_DNA-binding"/>
    <property type="match status" value="4"/>
</dbReference>
<evidence type="ECO:0000256" key="3">
    <source>
        <dbReference type="ARBA" id="ARBA00023125"/>
    </source>
</evidence>
<evidence type="ECO:0000256" key="1">
    <source>
        <dbReference type="ARBA" id="ARBA00004123"/>
    </source>
</evidence>
<protein>
    <recommendedName>
        <fullName evidence="10">Transcription factor MYB34</fullName>
    </recommendedName>
</protein>
<evidence type="ECO:0000256" key="2">
    <source>
        <dbReference type="ARBA" id="ARBA00022737"/>
    </source>
</evidence>
<feature type="non-terminal residue" evidence="8">
    <location>
        <position position="1"/>
    </location>
</feature>
<gene>
    <name evidence="8" type="ORF">HID58_027780</name>
</gene>
<keyword evidence="4" id="KW-0539">Nucleus</keyword>
<dbReference type="SUPFAM" id="SSF46689">
    <property type="entry name" value="Homeodomain-like"/>
    <property type="match status" value="2"/>
</dbReference>
<evidence type="ECO:0000313" key="8">
    <source>
        <dbReference type="EMBL" id="KAH0920120.1"/>
    </source>
</evidence>
<evidence type="ECO:0000259" key="6">
    <source>
        <dbReference type="PROSITE" id="PS50090"/>
    </source>
</evidence>
<dbReference type="PANTHER" id="PTHR47994:SF5">
    <property type="entry name" value="F14D16.11-RELATED"/>
    <property type="match status" value="1"/>
</dbReference>
<dbReference type="Proteomes" id="UP000824890">
    <property type="component" value="Unassembled WGS sequence"/>
</dbReference>
<dbReference type="InterPro" id="IPR015495">
    <property type="entry name" value="Myb_TF_plants"/>
</dbReference>
<dbReference type="SMART" id="SM00717">
    <property type="entry name" value="SANT"/>
    <property type="match status" value="4"/>
</dbReference>
<organism evidence="8 9">
    <name type="scientific">Brassica napus</name>
    <name type="common">Rape</name>
    <dbReference type="NCBI Taxonomy" id="3708"/>
    <lineage>
        <taxon>Eukaryota</taxon>
        <taxon>Viridiplantae</taxon>
        <taxon>Streptophyta</taxon>
        <taxon>Embryophyta</taxon>
        <taxon>Tracheophyta</taxon>
        <taxon>Spermatophyta</taxon>
        <taxon>Magnoliopsida</taxon>
        <taxon>eudicotyledons</taxon>
        <taxon>Gunneridae</taxon>
        <taxon>Pentapetalae</taxon>
        <taxon>rosids</taxon>
        <taxon>malvids</taxon>
        <taxon>Brassicales</taxon>
        <taxon>Brassicaceae</taxon>
        <taxon>Brassiceae</taxon>
        <taxon>Brassica</taxon>
    </lineage>
</organism>
<keyword evidence="9" id="KW-1185">Reference proteome</keyword>
<evidence type="ECO:0000259" key="7">
    <source>
        <dbReference type="PROSITE" id="PS51294"/>
    </source>
</evidence>
<dbReference type="InterPro" id="IPR009057">
    <property type="entry name" value="Homeodomain-like_sf"/>
</dbReference>